<dbReference type="InterPro" id="IPR036051">
    <property type="entry name" value="KRAB_dom_sf"/>
</dbReference>
<feature type="domain" description="KRAB" evidence="1">
    <location>
        <begin position="14"/>
        <end position="88"/>
    </location>
</feature>
<dbReference type="Gene3D" id="6.10.140.140">
    <property type="match status" value="1"/>
</dbReference>
<dbReference type="SUPFAM" id="SSF109640">
    <property type="entry name" value="KRAB domain (Kruppel-associated box)"/>
    <property type="match status" value="1"/>
</dbReference>
<dbReference type="PANTHER" id="PTHR23232:SF163">
    <property type="entry name" value="ZINC FINGER PROTEIN 589"/>
    <property type="match status" value="1"/>
</dbReference>
<dbReference type="GeneTree" id="ENSGT00940000163463"/>
<dbReference type="STRING" id="9669.ENSMPUP00000014402"/>
<dbReference type="PROSITE" id="PS50805">
    <property type="entry name" value="KRAB"/>
    <property type="match status" value="1"/>
</dbReference>
<evidence type="ECO:0000259" key="1">
    <source>
        <dbReference type="PROSITE" id="PS50805"/>
    </source>
</evidence>
<name>M3YSU2_MUSPF</name>
<dbReference type="EMBL" id="AEYP01104689">
    <property type="status" value="NOT_ANNOTATED_CDS"/>
    <property type="molecule type" value="Genomic_DNA"/>
</dbReference>
<protein>
    <recommendedName>
        <fullName evidence="1">KRAB domain-containing protein</fullName>
    </recommendedName>
</protein>
<dbReference type="PANTHER" id="PTHR23232">
    <property type="entry name" value="KRAB DOMAIN C2H2 ZINC FINGER"/>
    <property type="match status" value="1"/>
</dbReference>
<organism evidence="2">
    <name type="scientific">Mustela putorius furo</name>
    <name type="common">European domestic ferret</name>
    <name type="synonym">Mustela furo</name>
    <dbReference type="NCBI Taxonomy" id="9669"/>
    <lineage>
        <taxon>Eukaryota</taxon>
        <taxon>Metazoa</taxon>
        <taxon>Chordata</taxon>
        <taxon>Craniata</taxon>
        <taxon>Vertebrata</taxon>
        <taxon>Euteleostomi</taxon>
        <taxon>Mammalia</taxon>
        <taxon>Eutheria</taxon>
        <taxon>Laurasiatheria</taxon>
        <taxon>Carnivora</taxon>
        <taxon>Caniformia</taxon>
        <taxon>Musteloidea</taxon>
        <taxon>Mustelidae</taxon>
        <taxon>Mustelinae</taxon>
        <taxon>Mustela</taxon>
    </lineage>
</organism>
<dbReference type="OMA" id="ICTRYCE"/>
<reference evidence="2" key="1">
    <citation type="submission" date="2024-06" db="UniProtKB">
        <authorList>
            <consortium name="Ensembl"/>
        </authorList>
    </citation>
    <scope>IDENTIFICATION</scope>
</reference>
<dbReference type="GO" id="GO:0006355">
    <property type="term" value="P:regulation of DNA-templated transcription"/>
    <property type="evidence" value="ECO:0007669"/>
    <property type="project" value="InterPro"/>
</dbReference>
<accession>M3YSU2</accession>
<proteinExistence type="predicted"/>
<dbReference type="CDD" id="cd07765">
    <property type="entry name" value="KRAB_A-box"/>
    <property type="match status" value="1"/>
</dbReference>
<dbReference type="InterPro" id="IPR050169">
    <property type="entry name" value="Krueppel_C2H2_ZnF"/>
</dbReference>
<dbReference type="eggNOG" id="KOG1721">
    <property type="taxonomic scope" value="Eukaryota"/>
</dbReference>
<dbReference type="HOGENOM" id="CLU_002678_69_5_1"/>
<evidence type="ECO:0000313" key="2">
    <source>
        <dbReference type="Ensembl" id="ENSMPUP00000014402.1"/>
    </source>
</evidence>
<dbReference type="AlphaFoldDB" id="M3YSU2"/>
<dbReference type="SMART" id="SM00349">
    <property type="entry name" value="KRAB"/>
    <property type="match status" value="1"/>
</dbReference>
<sequence>MAAGFLTTRSQDSVTFEEVAVDFSQEEWALLDPAQKTLYRDVMLENYRNLASVGYPLCKHSLITEVEQEVLGTEEGAILQGAFTDWDIQLKSKDGIPLKNASGGKTCNSIKMVPTQPGKKPLEFDHCGKFIRKNYHFICTRYCEGEKCFNYKEYGKDLGHPSTLSSHGEKSFIRRVGRFWRCPRVLTDHAVSAHSGKKSC</sequence>
<dbReference type="Pfam" id="PF01352">
    <property type="entry name" value="KRAB"/>
    <property type="match status" value="1"/>
</dbReference>
<dbReference type="InterPro" id="IPR001909">
    <property type="entry name" value="KRAB"/>
</dbReference>
<dbReference type="InParanoid" id="M3YSU2"/>
<dbReference type="Ensembl" id="ENSMPUT00000014634.1">
    <property type="protein sequence ID" value="ENSMPUP00000014402.1"/>
    <property type="gene ID" value="ENSMPUG00000014512.1"/>
</dbReference>